<dbReference type="Pfam" id="PF13545">
    <property type="entry name" value="HTH_Crp_2"/>
    <property type="match status" value="1"/>
</dbReference>
<sequence length="244" mass="26948">MPHSKNRILSRASPVDLEDLRPHLRIVEVQHGKVIVESRARVNQVYFPHSGILSSVVELEDGWAIESGMIGNDGAFGAAQAIDSKASLHKVVVQVSGLASVVDAEHLKAVALSSPDLLALLIKYEQFFLGQVQQTTACNAIHSVEQRTCKWLVRMCDLVGTELPVTQEFLAQMMGVRRTSVTSVASQLQKEGLISYSRGKLSVLDEDLLQRRACECHRTVRELYAIEFDDTERAALPSRQSTSP</sequence>
<dbReference type="InterPro" id="IPR012318">
    <property type="entry name" value="HTH_CRP"/>
</dbReference>
<dbReference type="InterPro" id="IPR018490">
    <property type="entry name" value="cNMP-bd_dom_sf"/>
</dbReference>
<dbReference type="GO" id="GO:0005829">
    <property type="term" value="C:cytosol"/>
    <property type="evidence" value="ECO:0007669"/>
    <property type="project" value="TreeGrafter"/>
</dbReference>
<dbReference type="GO" id="GO:0003677">
    <property type="term" value="F:DNA binding"/>
    <property type="evidence" value="ECO:0007669"/>
    <property type="project" value="UniProtKB-KW"/>
</dbReference>
<evidence type="ECO:0000259" key="4">
    <source>
        <dbReference type="PROSITE" id="PS51063"/>
    </source>
</evidence>
<dbReference type="PANTHER" id="PTHR24567:SF74">
    <property type="entry name" value="HTH-TYPE TRANSCRIPTIONAL REGULATOR ARCR"/>
    <property type="match status" value="1"/>
</dbReference>
<keyword evidence="2" id="KW-0238">DNA-binding</keyword>
<name>A0A7Y4LU23_9BRAD</name>
<dbReference type="Gene3D" id="2.60.120.10">
    <property type="entry name" value="Jelly Rolls"/>
    <property type="match status" value="1"/>
</dbReference>
<evidence type="ECO:0000256" key="1">
    <source>
        <dbReference type="ARBA" id="ARBA00023015"/>
    </source>
</evidence>
<dbReference type="RefSeq" id="WP_171578089.1">
    <property type="nucleotide sequence ID" value="NZ_JAAVLX010000002.1"/>
</dbReference>
<keyword evidence="3" id="KW-0804">Transcription</keyword>
<dbReference type="EMBL" id="JAAVLX010000002">
    <property type="protein sequence ID" value="NOJ38788.1"/>
    <property type="molecule type" value="Genomic_DNA"/>
</dbReference>
<evidence type="ECO:0000256" key="3">
    <source>
        <dbReference type="ARBA" id="ARBA00023163"/>
    </source>
</evidence>
<dbReference type="SUPFAM" id="SSF51206">
    <property type="entry name" value="cAMP-binding domain-like"/>
    <property type="match status" value="1"/>
</dbReference>
<comment type="caution">
    <text evidence="5">The sequence shown here is derived from an EMBL/GenBank/DDBJ whole genome shotgun (WGS) entry which is preliminary data.</text>
</comment>
<dbReference type="InterPro" id="IPR050397">
    <property type="entry name" value="Env_Response_Regulators"/>
</dbReference>
<evidence type="ECO:0000313" key="6">
    <source>
        <dbReference type="Proteomes" id="UP000544122"/>
    </source>
</evidence>
<dbReference type="AlphaFoldDB" id="A0A7Y4LU23"/>
<dbReference type="PANTHER" id="PTHR24567">
    <property type="entry name" value="CRP FAMILY TRANSCRIPTIONAL REGULATORY PROTEIN"/>
    <property type="match status" value="1"/>
</dbReference>
<keyword evidence="6" id="KW-1185">Reference proteome</keyword>
<keyword evidence="1" id="KW-0805">Transcription regulation</keyword>
<dbReference type="SUPFAM" id="SSF46785">
    <property type="entry name" value="Winged helix' DNA-binding domain"/>
    <property type="match status" value="1"/>
</dbReference>
<dbReference type="InterPro" id="IPR000595">
    <property type="entry name" value="cNMP-bd_dom"/>
</dbReference>
<dbReference type="Proteomes" id="UP000544122">
    <property type="component" value="Unassembled WGS sequence"/>
</dbReference>
<gene>
    <name evidence="5" type="ORF">HCN58_04030</name>
</gene>
<accession>A0A7Y4LU23</accession>
<proteinExistence type="predicted"/>
<dbReference type="GO" id="GO:0003700">
    <property type="term" value="F:DNA-binding transcription factor activity"/>
    <property type="evidence" value="ECO:0007669"/>
    <property type="project" value="TreeGrafter"/>
</dbReference>
<dbReference type="PROSITE" id="PS51063">
    <property type="entry name" value="HTH_CRP_2"/>
    <property type="match status" value="1"/>
</dbReference>
<dbReference type="InterPro" id="IPR036390">
    <property type="entry name" value="WH_DNA-bd_sf"/>
</dbReference>
<feature type="domain" description="HTH crp-type" evidence="4">
    <location>
        <begin position="142"/>
        <end position="207"/>
    </location>
</feature>
<evidence type="ECO:0000313" key="5">
    <source>
        <dbReference type="EMBL" id="NOJ38788.1"/>
    </source>
</evidence>
<protein>
    <submittedName>
        <fullName evidence="5">Crp/Fnr family transcriptional regulator</fullName>
    </submittedName>
</protein>
<dbReference type="InterPro" id="IPR014710">
    <property type="entry name" value="RmlC-like_jellyroll"/>
</dbReference>
<dbReference type="SMART" id="SM00419">
    <property type="entry name" value="HTH_CRP"/>
    <property type="match status" value="1"/>
</dbReference>
<organism evidence="5 6">
    <name type="scientific">Bradyrhizobium australiense</name>
    <dbReference type="NCBI Taxonomy" id="2721161"/>
    <lineage>
        <taxon>Bacteria</taxon>
        <taxon>Pseudomonadati</taxon>
        <taxon>Pseudomonadota</taxon>
        <taxon>Alphaproteobacteria</taxon>
        <taxon>Hyphomicrobiales</taxon>
        <taxon>Nitrobacteraceae</taxon>
        <taxon>Bradyrhizobium</taxon>
    </lineage>
</organism>
<evidence type="ECO:0000256" key="2">
    <source>
        <dbReference type="ARBA" id="ARBA00023125"/>
    </source>
</evidence>
<dbReference type="CDD" id="cd00038">
    <property type="entry name" value="CAP_ED"/>
    <property type="match status" value="1"/>
</dbReference>
<reference evidence="5 6" key="1">
    <citation type="submission" date="2020-03" db="EMBL/GenBank/DDBJ databases">
        <title>Bradyrhizobium diversity isolated from nodules of Indigofera sp.</title>
        <authorList>
            <person name="Klepa M."/>
            <person name="Helene L."/>
            <person name="Hungria M."/>
        </authorList>
    </citation>
    <scope>NUCLEOTIDE SEQUENCE [LARGE SCALE GENOMIC DNA]</scope>
    <source>
        <strain evidence="5 6">WSM 1791</strain>
    </source>
</reference>